<evidence type="ECO:0000256" key="1">
    <source>
        <dbReference type="ARBA" id="ARBA00005964"/>
    </source>
</evidence>
<protein>
    <recommendedName>
        <fullName evidence="2">Carboxylesterase type B domain-containing protein</fullName>
    </recommendedName>
</protein>
<reference evidence="3" key="1">
    <citation type="submission" date="2022-11" db="UniProtKB">
        <authorList>
            <consortium name="EnsemblMetazoa"/>
        </authorList>
    </citation>
    <scope>IDENTIFICATION</scope>
</reference>
<evidence type="ECO:0000313" key="3">
    <source>
        <dbReference type="EnsemblMetazoa" id="XP_020897543.1"/>
    </source>
</evidence>
<dbReference type="GeneID" id="110236369"/>
<dbReference type="OMA" id="ASAYWAI"/>
<name>A0A913X2C3_EXADI</name>
<evidence type="ECO:0000259" key="2">
    <source>
        <dbReference type="Pfam" id="PF00135"/>
    </source>
</evidence>
<dbReference type="Gene3D" id="3.40.50.1820">
    <property type="entry name" value="alpha/beta hydrolase"/>
    <property type="match status" value="1"/>
</dbReference>
<dbReference type="Pfam" id="PF00135">
    <property type="entry name" value="COesterase"/>
    <property type="match status" value="1"/>
</dbReference>
<proteinExistence type="inferred from homology"/>
<dbReference type="InterPro" id="IPR051093">
    <property type="entry name" value="Neuroligin/BSAL"/>
</dbReference>
<evidence type="ECO:0000313" key="4">
    <source>
        <dbReference type="Proteomes" id="UP000887567"/>
    </source>
</evidence>
<dbReference type="InterPro" id="IPR029058">
    <property type="entry name" value="AB_hydrolase_fold"/>
</dbReference>
<dbReference type="InterPro" id="IPR002018">
    <property type="entry name" value="CarbesteraseB"/>
</dbReference>
<dbReference type="SUPFAM" id="SSF53474">
    <property type="entry name" value="alpha/beta-Hydrolases"/>
    <property type="match status" value="1"/>
</dbReference>
<dbReference type="OrthoDB" id="5987252at2759"/>
<dbReference type="Proteomes" id="UP000887567">
    <property type="component" value="Unplaced"/>
</dbReference>
<feature type="domain" description="Carboxylesterase type B" evidence="2">
    <location>
        <begin position="1"/>
        <end position="318"/>
    </location>
</feature>
<accession>A0A913X2C3</accession>
<organism evidence="3 4">
    <name type="scientific">Exaiptasia diaphana</name>
    <name type="common">Tropical sea anemone</name>
    <name type="synonym">Aiptasia pulchella</name>
    <dbReference type="NCBI Taxonomy" id="2652724"/>
    <lineage>
        <taxon>Eukaryota</taxon>
        <taxon>Metazoa</taxon>
        <taxon>Cnidaria</taxon>
        <taxon>Anthozoa</taxon>
        <taxon>Hexacorallia</taxon>
        <taxon>Actiniaria</taxon>
        <taxon>Aiptasiidae</taxon>
        <taxon>Exaiptasia</taxon>
    </lineage>
</organism>
<sequence>MLSKLTKGLFHRAIPQSGDASAYWAIGNHKSRIKSMEVFAKSVGCPEDLSKLRDCLKPKDAMTIINASLVCPISTFIPIVDNHFLHDKPMELYENQDFERYDIMTGVTNDEGLVFTNFFGGIFGGLNVTNGVSRETFLAFLRGGGLSRVIPDPKSVLINTTIYRYTDYTNVSSPIINRRMYVDLQSDMGFLAPAIRAANALVKKKAKTYFYLFEHRYGDLLMGSKLPSWVESYHGADVAFVFGFPLMSSSPVTTETDARFTRDIIRYWTNFAKTGDPNSPVRVDVTWPEYNQEQQQYISLKPNMSIHSHLRADFMAYWNCLISEALRAASEPCGAHQSHVEKQSTEGKEEL</sequence>
<dbReference type="KEGG" id="epa:110236369"/>
<dbReference type="PANTHER" id="PTHR43903">
    <property type="entry name" value="NEUROLIGIN"/>
    <property type="match status" value="1"/>
</dbReference>
<comment type="similarity">
    <text evidence="1">Belongs to the type-B carboxylesterase/lipase family.</text>
</comment>
<keyword evidence="4" id="KW-1185">Reference proteome</keyword>
<dbReference type="EnsemblMetazoa" id="XM_021041884.2">
    <property type="protein sequence ID" value="XP_020897543.1"/>
    <property type="gene ID" value="LOC110236369"/>
</dbReference>
<dbReference type="RefSeq" id="XP_020897543.1">
    <property type="nucleotide sequence ID" value="XM_021041884.2"/>
</dbReference>
<dbReference type="AlphaFoldDB" id="A0A913X2C3"/>